<proteinExistence type="predicted"/>
<dbReference type="PANTHER" id="PTHR37474:SF1">
    <property type="entry name" value="2'-5' RNA LIGASE FAMILY PROTEIN"/>
    <property type="match status" value="1"/>
</dbReference>
<sequence>MTPPGVIQVQAALQGAFPACDDLSSDPARGITAFSPHLSLGQWRGAAAAEAAAGRLAAAWPAGGVSFTVDEVFLISRRGFDSPFAFRWAVPLGGAGPQRRVDAPYVASMGRAPPALLEAGGDGLRKFGLGASAAGAVWTFAFGANMAPSKLAARRAAPLESRPARLRARRLVFDHRGGFGNLVPPDDPAAAALVAAAAGSAAPGDVHGVLHRLAPEGFAALCNAEHEYWPLEEEVGGWLAGVSCMRACGAPSQGFGAARGEGALLADEI</sequence>
<keyword evidence="2" id="KW-1185">Reference proteome</keyword>
<protein>
    <submittedName>
        <fullName evidence="1">Uncharacterized protein</fullName>
    </submittedName>
</protein>
<evidence type="ECO:0000313" key="2">
    <source>
        <dbReference type="Proteomes" id="UP000054498"/>
    </source>
</evidence>
<reference evidence="1 2" key="1">
    <citation type="journal article" date="2013" name="BMC Genomics">
        <title>Reconstruction of the lipid metabolism for the microalga Monoraphidium neglectum from its genome sequence reveals characteristics suitable for biofuel production.</title>
        <authorList>
            <person name="Bogen C."/>
            <person name="Al-Dilaimi A."/>
            <person name="Albersmeier A."/>
            <person name="Wichmann J."/>
            <person name="Grundmann M."/>
            <person name="Rupp O."/>
            <person name="Lauersen K.J."/>
            <person name="Blifernez-Klassen O."/>
            <person name="Kalinowski J."/>
            <person name="Goesmann A."/>
            <person name="Mussgnug J.H."/>
            <person name="Kruse O."/>
        </authorList>
    </citation>
    <scope>NUCLEOTIDE SEQUENCE [LARGE SCALE GENOMIC DNA]</scope>
    <source>
        <strain evidence="1 2">SAG 48.87</strain>
    </source>
</reference>
<dbReference type="Gene3D" id="3.10.490.10">
    <property type="entry name" value="Gamma-glutamyl cyclotransferase-like"/>
    <property type="match status" value="1"/>
</dbReference>
<name>A0A0D2L0W1_9CHLO</name>
<dbReference type="RefSeq" id="XP_013900043.1">
    <property type="nucleotide sequence ID" value="XM_014044589.1"/>
</dbReference>
<dbReference type="OrthoDB" id="2011727at2759"/>
<evidence type="ECO:0000313" key="1">
    <source>
        <dbReference type="EMBL" id="KIZ01024.1"/>
    </source>
</evidence>
<dbReference type="EMBL" id="KK101400">
    <property type="protein sequence ID" value="KIZ01024.1"/>
    <property type="molecule type" value="Genomic_DNA"/>
</dbReference>
<dbReference type="Proteomes" id="UP000054498">
    <property type="component" value="Unassembled WGS sequence"/>
</dbReference>
<accession>A0A0D2L0W1</accession>
<dbReference type="GeneID" id="25739815"/>
<dbReference type="AlphaFoldDB" id="A0A0D2L0W1"/>
<dbReference type="Pfam" id="PF13563">
    <property type="entry name" value="2_5_RNA_ligase2"/>
    <property type="match status" value="1"/>
</dbReference>
<organism evidence="1 2">
    <name type="scientific">Monoraphidium neglectum</name>
    <dbReference type="NCBI Taxonomy" id="145388"/>
    <lineage>
        <taxon>Eukaryota</taxon>
        <taxon>Viridiplantae</taxon>
        <taxon>Chlorophyta</taxon>
        <taxon>core chlorophytes</taxon>
        <taxon>Chlorophyceae</taxon>
        <taxon>CS clade</taxon>
        <taxon>Sphaeropleales</taxon>
        <taxon>Selenastraceae</taxon>
        <taxon>Monoraphidium</taxon>
    </lineage>
</organism>
<dbReference type="KEGG" id="mng:MNEG_6939"/>
<gene>
    <name evidence="1" type="ORF">MNEG_6939</name>
</gene>
<dbReference type="PANTHER" id="PTHR37474">
    <property type="entry name" value="RNA LIGASE/CYCLIC NUCLEOTIDE PHOSPHODIESTERASE"/>
    <property type="match status" value="1"/>
</dbReference>